<dbReference type="SUPFAM" id="SSF53146">
    <property type="entry name" value="Nitrogenase accessory factor-like"/>
    <property type="match status" value="1"/>
</dbReference>
<dbReference type="InterPro" id="IPR003731">
    <property type="entry name" value="Di-Nase_FeMo-co_biosynth"/>
</dbReference>
<evidence type="ECO:0000313" key="3">
    <source>
        <dbReference type="Proteomes" id="UP001238163"/>
    </source>
</evidence>
<keyword evidence="3" id="KW-1185">Reference proteome</keyword>
<dbReference type="EMBL" id="JAUSVL010000001">
    <property type="protein sequence ID" value="MDQ0291484.1"/>
    <property type="molecule type" value="Genomic_DNA"/>
</dbReference>
<sequence length="127" mass="14146">MRIAVTIMKNTERISPLFEAAELAVVVDCCRGQIVSETELSLPGDVAGKLDALQGEGVDTLLCGAIANDSMALAQQRNLRVFSFAAGAWRDVLTDWRSHQRLRECHLMPGCCQQHRRCCHQHARRQS</sequence>
<dbReference type="Pfam" id="PF02579">
    <property type="entry name" value="Nitro_FeMo-Co"/>
    <property type="match status" value="1"/>
</dbReference>
<proteinExistence type="predicted"/>
<gene>
    <name evidence="2" type="ORF">J3R75_003591</name>
</gene>
<protein>
    <submittedName>
        <fullName evidence="2">Fe-Mo cluster-binding NifX family protein</fullName>
    </submittedName>
</protein>
<dbReference type="InterPro" id="IPR036105">
    <property type="entry name" value="DiNase_FeMo-co_biosyn_sf"/>
</dbReference>
<organism evidence="2 3">
    <name type="scientific">Oligosphaera ethanolica</name>
    <dbReference type="NCBI Taxonomy" id="760260"/>
    <lineage>
        <taxon>Bacteria</taxon>
        <taxon>Pseudomonadati</taxon>
        <taxon>Lentisphaerota</taxon>
        <taxon>Oligosphaeria</taxon>
        <taxon>Oligosphaerales</taxon>
        <taxon>Oligosphaeraceae</taxon>
        <taxon>Oligosphaera</taxon>
    </lineage>
</organism>
<dbReference type="RefSeq" id="WP_307264332.1">
    <property type="nucleotide sequence ID" value="NZ_JAUSVL010000001.1"/>
</dbReference>
<dbReference type="Gene3D" id="3.30.420.130">
    <property type="entry name" value="Dinitrogenase iron-molybdenum cofactor biosynthesis domain"/>
    <property type="match status" value="1"/>
</dbReference>
<evidence type="ECO:0000259" key="1">
    <source>
        <dbReference type="Pfam" id="PF02579"/>
    </source>
</evidence>
<reference evidence="2" key="1">
    <citation type="submission" date="2023-07" db="EMBL/GenBank/DDBJ databases">
        <title>Genomic Encyclopedia of Type Strains, Phase IV (KMG-IV): sequencing the most valuable type-strain genomes for metagenomic binning, comparative biology and taxonomic classification.</title>
        <authorList>
            <person name="Goeker M."/>
        </authorList>
    </citation>
    <scope>NUCLEOTIDE SEQUENCE</scope>
    <source>
        <strain evidence="2">DSM 24202</strain>
    </source>
</reference>
<accession>A0AAE3VJW9</accession>
<comment type="caution">
    <text evidence="2">The sequence shown here is derived from an EMBL/GenBank/DDBJ whole genome shotgun (WGS) entry which is preliminary data.</text>
</comment>
<dbReference type="AlphaFoldDB" id="A0AAE3VJW9"/>
<dbReference type="Proteomes" id="UP001238163">
    <property type="component" value="Unassembled WGS sequence"/>
</dbReference>
<name>A0AAE3VJW9_9BACT</name>
<evidence type="ECO:0000313" key="2">
    <source>
        <dbReference type="EMBL" id="MDQ0291484.1"/>
    </source>
</evidence>
<feature type="domain" description="Dinitrogenase iron-molybdenum cofactor biosynthesis" evidence="1">
    <location>
        <begin position="12"/>
        <end position="97"/>
    </location>
</feature>